<feature type="domain" description="Aminoglycoside phosphotransferase" evidence="1">
    <location>
        <begin position="30"/>
        <end position="260"/>
    </location>
</feature>
<dbReference type="InterPro" id="IPR011009">
    <property type="entry name" value="Kinase-like_dom_sf"/>
</dbReference>
<keyword evidence="2" id="KW-0808">Transferase</keyword>
<name>A0A4S3M7V0_9RHOB</name>
<protein>
    <submittedName>
        <fullName evidence="2">Phosphotransferase family protein</fullName>
    </submittedName>
</protein>
<dbReference type="InterPro" id="IPR041726">
    <property type="entry name" value="ACAD10_11_N"/>
</dbReference>
<proteinExistence type="predicted"/>
<dbReference type="InterPro" id="IPR052898">
    <property type="entry name" value="ACAD10-like"/>
</dbReference>
<dbReference type="Pfam" id="PF01636">
    <property type="entry name" value="APH"/>
    <property type="match status" value="1"/>
</dbReference>
<accession>A0A4S3M7V0</accession>
<reference evidence="2 3" key="1">
    <citation type="submission" date="2019-04" db="EMBL/GenBank/DDBJ databases">
        <title>Draft genome sequence of Youngimonas vesicularis.</title>
        <authorList>
            <person name="Hameed A."/>
        </authorList>
    </citation>
    <scope>NUCLEOTIDE SEQUENCE [LARGE SCALE GENOMIC DNA]</scope>
    <source>
        <strain evidence="2 3">CC-AMW-E</strain>
    </source>
</reference>
<evidence type="ECO:0000259" key="1">
    <source>
        <dbReference type="Pfam" id="PF01636"/>
    </source>
</evidence>
<sequence>MTKTPTLPFDPNRLADYLSGVLPGTGPVALEQIAGGHSNPTYFMDFGGARYVLRKQPPGELLPSAHAIDREFRVINALAATDVPVPAAPHYCADREVIGTPFYLMERLDGRVFHDNSLPGIAPADRTAMFQSMCDTLAKLHSVDLDAAGLSDFGRHGDFYTRQIGRWTKQYEAGKTREIDEIPQLAAWLDAHKPASDETTLVHGDFRLGNLIFHPTKPEVLGVLDWELSTLGHPLSDLGYNLMPWTNLAEEYHGLGDRDLAALGIPDAAAYTARYFATRGLPVDDSPFYTAFAYFRLAVIFEGIVARAAKGIGSAEGIDHLSRVWARHGLDLAGE</sequence>
<gene>
    <name evidence="2" type="ORF">E7681_13485</name>
</gene>
<dbReference type="InterPro" id="IPR002575">
    <property type="entry name" value="Aminoglycoside_PTrfase"/>
</dbReference>
<dbReference type="PANTHER" id="PTHR47829">
    <property type="entry name" value="HYDROLASE, PUTATIVE (AFU_ORTHOLOGUE AFUA_1G12880)-RELATED"/>
    <property type="match status" value="1"/>
</dbReference>
<dbReference type="GO" id="GO:0016740">
    <property type="term" value="F:transferase activity"/>
    <property type="evidence" value="ECO:0007669"/>
    <property type="project" value="UniProtKB-KW"/>
</dbReference>
<dbReference type="SUPFAM" id="SSF56112">
    <property type="entry name" value="Protein kinase-like (PK-like)"/>
    <property type="match status" value="1"/>
</dbReference>
<dbReference type="CDD" id="cd05154">
    <property type="entry name" value="ACAD10_11_N-like"/>
    <property type="match status" value="1"/>
</dbReference>
<dbReference type="Gene3D" id="3.30.200.20">
    <property type="entry name" value="Phosphorylase Kinase, domain 1"/>
    <property type="match status" value="1"/>
</dbReference>
<comment type="caution">
    <text evidence="2">The sequence shown here is derived from an EMBL/GenBank/DDBJ whole genome shotgun (WGS) entry which is preliminary data.</text>
</comment>
<evidence type="ECO:0000313" key="3">
    <source>
        <dbReference type="Proteomes" id="UP000306113"/>
    </source>
</evidence>
<dbReference type="Gene3D" id="3.90.1200.10">
    <property type="match status" value="1"/>
</dbReference>
<dbReference type="OrthoDB" id="3806873at2"/>
<dbReference type="Proteomes" id="UP000306113">
    <property type="component" value="Unassembled WGS sequence"/>
</dbReference>
<dbReference type="AlphaFoldDB" id="A0A4S3M7V0"/>
<dbReference type="EMBL" id="SSMD01000006">
    <property type="protein sequence ID" value="THD72932.1"/>
    <property type="molecule type" value="Genomic_DNA"/>
</dbReference>
<keyword evidence="3" id="KW-1185">Reference proteome</keyword>
<organism evidence="2 3">
    <name type="scientific">Thalassobius vesicularis</name>
    <dbReference type="NCBI Taxonomy" id="1294297"/>
    <lineage>
        <taxon>Bacteria</taxon>
        <taxon>Pseudomonadati</taxon>
        <taxon>Pseudomonadota</taxon>
        <taxon>Alphaproteobacteria</taxon>
        <taxon>Rhodobacterales</taxon>
        <taxon>Roseobacteraceae</taxon>
        <taxon>Thalassovita</taxon>
    </lineage>
</organism>
<evidence type="ECO:0000313" key="2">
    <source>
        <dbReference type="EMBL" id="THD72932.1"/>
    </source>
</evidence>
<dbReference type="PANTHER" id="PTHR47829:SF3">
    <property type="entry name" value="AMINOGLYCOSIDE PHOSPHOTRANSFERASE DOMAIN-CONTAINING PROTEIN"/>
    <property type="match status" value="1"/>
</dbReference>
<dbReference type="RefSeq" id="WP_136339829.1">
    <property type="nucleotide sequence ID" value="NZ_SSMD01000006.1"/>
</dbReference>